<feature type="transmembrane region" description="Helical" evidence="1">
    <location>
        <begin position="12"/>
        <end position="33"/>
    </location>
</feature>
<evidence type="ECO:0000313" key="3">
    <source>
        <dbReference type="Proteomes" id="UP000282076"/>
    </source>
</evidence>
<dbReference type="OrthoDB" id="2678466at2"/>
<keyword evidence="1" id="KW-0472">Membrane</keyword>
<keyword evidence="3" id="KW-1185">Reference proteome</keyword>
<dbReference type="RefSeq" id="WP_120975382.1">
    <property type="nucleotide sequence ID" value="NZ_RBZM01000004.1"/>
</dbReference>
<feature type="transmembrane region" description="Helical" evidence="1">
    <location>
        <begin position="53"/>
        <end position="72"/>
    </location>
</feature>
<keyword evidence="1" id="KW-0812">Transmembrane</keyword>
<feature type="transmembrane region" description="Helical" evidence="1">
    <location>
        <begin position="84"/>
        <end position="104"/>
    </location>
</feature>
<name>A0A494XWP6_9BACL</name>
<comment type="caution">
    <text evidence="2">The sequence shown here is derived from an EMBL/GenBank/DDBJ whole genome shotgun (WGS) entry which is preliminary data.</text>
</comment>
<accession>A0A494XWP6</accession>
<evidence type="ECO:0000313" key="2">
    <source>
        <dbReference type="EMBL" id="RKP55004.1"/>
    </source>
</evidence>
<keyword evidence="1" id="KW-1133">Transmembrane helix</keyword>
<evidence type="ECO:0000256" key="1">
    <source>
        <dbReference type="SAM" id="Phobius"/>
    </source>
</evidence>
<reference evidence="2 3" key="1">
    <citation type="submission" date="2018-10" db="EMBL/GenBank/DDBJ databases">
        <title>Cohnella sp. M2MS4P-1, whole genome shotgun sequence.</title>
        <authorList>
            <person name="Tuo L."/>
        </authorList>
    </citation>
    <scope>NUCLEOTIDE SEQUENCE [LARGE SCALE GENOMIC DNA]</scope>
    <source>
        <strain evidence="2 3">M2MS4P-1</strain>
    </source>
</reference>
<dbReference type="Proteomes" id="UP000282076">
    <property type="component" value="Unassembled WGS sequence"/>
</dbReference>
<gene>
    <name evidence="2" type="ORF">D7Z26_07170</name>
</gene>
<organism evidence="2 3">
    <name type="scientific">Cohnella endophytica</name>
    <dbReference type="NCBI Taxonomy" id="2419778"/>
    <lineage>
        <taxon>Bacteria</taxon>
        <taxon>Bacillati</taxon>
        <taxon>Bacillota</taxon>
        <taxon>Bacilli</taxon>
        <taxon>Bacillales</taxon>
        <taxon>Paenibacillaceae</taxon>
        <taxon>Cohnella</taxon>
    </lineage>
</organism>
<dbReference type="AlphaFoldDB" id="A0A494XWP6"/>
<proteinExistence type="predicted"/>
<protein>
    <submittedName>
        <fullName evidence="2">Uncharacterized protein</fullName>
    </submittedName>
</protein>
<feature type="transmembrane region" description="Helical" evidence="1">
    <location>
        <begin position="120"/>
        <end position="142"/>
    </location>
</feature>
<sequence length="145" mass="16516">MSRITSEWSELVRWAGYLQLGVVVGSLAVPYLLQWRDELSSVRTLIKQVFWTYAAYIFCTNLFFAVLSIYLAPNLTDGTELATAMCLFITLYWGARLVIQFFYFDKKGIPSGGVYRYGEWLLSLCFVFLTIVYGGATLLCVWGTP</sequence>
<dbReference type="EMBL" id="RBZM01000004">
    <property type="protein sequence ID" value="RKP55004.1"/>
    <property type="molecule type" value="Genomic_DNA"/>
</dbReference>